<keyword evidence="3" id="KW-1185">Reference proteome</keyword>
<dbReference type="Proteomes" id="UP001305647">
    <property type="component" value="Unassembled WGS sequence"/>
</dbReference>
<gene>
    <name evidence="2" type="ORF">N658DRAFT_131094</name>
</gene>
<name>A0AAN6T5Q5_9PEZI</name>
<reference evidence="2" key="1">
    <citation type="journal article" date="2023" name="Mol. Phylogenet. Evol.">
        <title>Genome-scale phylogeny and comparative genomics of the fungal order Sordariales.</title>
        <authorList>
            <person name="Hensen N."/>
            <person name="Bonometti L."/>
            <person name="Westerberg I."/>
            <person name="Brannstrom I.O."/>
            <person name="Guillou S."/>
            <person name="Cros-Aarteil S."/>
            <person name="Calhoun S."/>
            <person name="Haridas S."/>
            <person name="Kuo A."/>
            <person name="Mondo S."/>
            <person name="Pangilinan J."/>
            <person name="Riley R."/>
            <person name="LaButti K."/>
            <person name="Andreopoulos B."/>
            <person name="Lipzen A."/>
            <person name="Chen C."/>
            <person name="Yan M."/>
            <person name="Daum C."/>
            <person name="Ng V."/>
            <person name="Clum A."/>
            <person name="Steindorff A."/>
            <person name="Ohm R.A."/>
            <person name="Martin F."/>
            <person name="Silar P."/>
            <person name="Natvig D.O."/>
            <person name="Lalanne C."/>
            <person name="Gautier V."/>
            <person name="Ament-Velasquez S.L."/>
            <person name="Kruys A."/>
            <person name="Hutchinson M.I."/>
            <person name="Powell A.J."/>
            <person name="Barry K."/>
            <person name="Miller A.N."/>
            <person name="Grigoriev I.V."/>
            <person name="Debuchy R."/>
            <person name="Gladieux P."/>
            <person name="Hiltunen Thoren M."/>
            <person name="Johannesson H."/>
        </authorList>
    </citation>
    <scope>NUCLEOTIDE SEQUENCE</scope>
    <source>
        <strain evidence="2">CBS 757.83</strain>
    </source>
</reference>
<evidence type="ECO:0000313" key="3">
    <source>
        <dbReference type="Proteomes" id="UP001305647"/>
    </source>
</evidence>
<accession>A0AAN6T5Q5</accession>
<reference evidence="2" key="2">
    <citation type="submission" date="2023-05" db="EMBL/GenBank/DDBJ databases">
        <authorList>
            <consortium name="Lawrence Berkeley National Laboratory"/>
            <person name="Steindorff A."/>
            <person name="Hensen N."/>
            <person name="Bonometti L."/>
            <person name="Westerberg I."/>
            <person name="Brannstrom I.O."/>
            <person name="Guillou S."/>
            <person name="Cros-Aarteil S."/>
            <person name="Calhoun S."/>
            <person name="Haridas S."/>
            <person name="Kuo A."/>
            <person name="Mondo S."/>
            <person name="Pangilinan J."/>
            <person name="Riley R."/>
            <person name="Labutti K."/>
            <person name="Andreopoulos B."/>
            <person name="Lipzen A."/>
            <person name="Chen C."/>
            <person name="Yanf M."/>
            <person name="Daum C."/>
            <person name="Ng V."/>
            <person name="Clum A."/>
            <person name="Ohm R."/>
            <person name="Martin F."/>
            <person name="Silar P."/>
            <person name="Natvig D."/>
            <person name="Lalanne C."/>
            <person name="Gautier V."/>
            <person name="Ament-Velasquez S.L."/>
            <person name="Kruys A."/>
            <person name="Hutchinson M.I."/>
            <person name="Powell A.J."/>
            <person name="Barry K."/>
            <person name="Miller A.N."/>
            <person name="Grigoriev I.V."/>
            <person name="Debuchy R."/>
            <person name="Gladieux P."/>
            <person name="Thoren M.H."/>
            <person name="Johannesson H."/>
        </authorList>
    </citation>
    <scope>NUCLEOTIDE SEQUENCE</scope>
    <source>
        <strain evidence="2">CBS 757.83</strain>
    </source>
</reference>
<feature type="region of interest" description="Disordered" evidence="1">
    <location>
        <begin position="1"/>
        <end position="61"/>
    </location>
</feature>
<proteinExistence type="predicted"/>
<sequence>MRSWARSKLPSFLLQPAVAENRKHGPSSKGEPGNTVPSDGEGGTYMLGCGNSDSHTTAARPSMELIYSTDDTEKMGRQVISQNFQVEKRPANSDGALVREALTGEAAPVKI</sequence>
<organism evidence="2 3">
    <name type="scientific">Parathielavia hyrcaniae</name>
    <dbReference type="NCBI Taxonomy" id="113614"/>
    <lineage>
        <taxon>Eukaryota</taxon>
        <taxon>Fungi</taxon>
        <taxon>Dikarya</taxon>
        <taxon>Ascomycota</taxon>
        <taxon>Pezizomycotina</taxon>
        <taxon>Sordariomycetes</taxon>
        <taxon>Sordariomycetidae</taxon>
        <taxon>Sordariales</taxon>
        <taxon>Chaetomiaceae</taxon>
        <taxon>Parathielavia</taxon>
    </lineage>
</organism>
<dbReference type="AlphaFoldDB" id="A0AAN6T5Q5"/>
<evidence type="ECO:0000256" key="1">
    <source>
        <dbReference type="SAM" id="MobiDB-lite"/>
    </source>
</evidence>
<evidence type="ECO:0000313" key="2">
    <source>
        <dbReference type="EMBL" id="KAK4105733.1"/>
    </source>
</evidence>
<protein>
    <submittedName>
        <fullName evidence="2">Uncharacterized protein</fullName>
    </submittedName>
</protein>
<dbReference type="EMBL" id="MU863625">
    <property type="protein sequence ID" value="KAK4105733.1"/>
    <property type="molecule type" value="Genomic_DNA"/>
</dbReference>
<comment type="caution">
    <text evidence="2">The sequence shown here is derived from an EMBL/GenBank/DDBJ whole genome shotgun (WGS) entry which is preliminary data.</text>
</comment>